<dbReference type="InterPro" id="IPR053772">
    <property type="entry name" value="At1g61320/At1g61330-like"/>
</dbReference>
<dbReference type="EMBL" id="LRBV02000005">
    <property type="status" value="NOT_ANNOTATED_CDS"/>
    <property type="molecule type" value="Genomic_DNA"/>
</dbReference>
<evidence type="ECO:0000313" key="3">
    <source>
        <dbReference type="Proteomes" id="UP000594261"/>
    </source>
</evidence>
<dbReference type="Gramene" id="QL05p033764:mrna">
    <property type="protein sequence ID" value="QL05p033764:mrna"/>
    <property type="gene ID" value="QL05p033764"/>
</dbReference>
<organism evidence="2 3">
    <name type="scientific">Quercus lobata</name>
    <name type="common">Valley oak</name>
    <dbReference type="NCBI Taxonomy" id="97700"/>
    <lineage>
        <taxon>Eukaryota</taxon>
        <taxon>Viridiplantae</taxon>
        <taxon>Streptophyta</taxon>
        <taxon>Embryophyta</taxon>
        <taxon>Tracheophyta</taxon>
        <taxon>Spermatophyta</taxon>
        <taxon>Magnoliopsida</taxon>
        <taxon>eudicotyledons</taxon>
        <taxon>Gunneridae</taxon>
        <taxon>Pentapetalae</taxon>
        <taxon>rosids</taxon>
        <taxon>fabids</taxon>
        <taxon>Fagales</taxon>
        <taxon>Fagaceae</taxon>
        <taxon>Quercus</taxon>
    </lineage>
</organism>
<feature type="domain" description="F-box" evidence="1">
    <location>
        <begin position="15"/>
        <end position="55"/>
    </location>
</feature>
<dbReference type="InParanoid" id="A0A7N2LN65"/>
<reference evidence="2 3" key="1">
    <citation type="journal article" date="2016" name="G3 (Bethesda)">
        <title>First Draft Assembly and Annotation of the Genome of a California Endemic Oak Quercus lobata Nee (Fagaceae).</title>
        <authorList>
            <person name="Sork V.L."/>
            <person name="Fitz-Gibbon S.T."/>
            <person name="Puiu D."/>
            <person name="Crepeau M."/>
            <person name="Gugger P.F."/>
            <person name="Sherman R."/>
            <person name="Stevens K."/>
            <person name="Langley C.H."/>
            <person name="Pellegrini M."/>
            <person name="Salzberg S.L."/>
        </authorList>
    </citation>
    <scope>NUCLEOTIDE SEQUENCE [LARGE SCALE GENOMIC DNA]</scope>
    <source>
        <strain evidence="2 3">cv. SW786</strain>
    </source>
</reference>
<dbReference type="InterPro" id="IPR053781">
    <property type="entry name" value="F-box_AtFBL13-like"/>
</dbReference>
<dbReference type="Pfam" id="PF00646">
    <property type="entry name" value="F-box"/>
    <property type="match status" value="1"/>
</dbReference>
<evidence type="ECO:0000313" key="2">
    <source>
        <dbReference type="EnsemblPlants" id="QL05p033764:mrna"/>
    </source>
</evidence>
<accession>A0A7N2LN65</accession>
<keyword evidence="3" id="KW-1185">Reference proteome</keyword>
<dbReference type="Pfam" id="PF23622">
    <property type="entry name" value="LRR_At1g61320_AtMIF1"/>
    <property type="match status" value="2"/>
</dbReference>
<dbReference type="InterPro" id="IPR036047">
    <property type="entry name" value="F-box-like_dom_sf"/>
</dbReference>
<name>A0A7N2LN65_QUELO</name>
<dbReference type="InterPro" id="IPR032675">
    <property type="entry name" value="LRR_dom_sf"/>
</dbReference>
<dbReference type="Gene3D" id="1.20.1280.50">
    <property type="match status" value="1"/>
</dbReference>
<dbReference type="Gene3D" id="3.80.10.10">
    <property type="entry name" value="Ribonuclease Inhibitor"/>
    <property type="match status" value="1"/>
</dbReference>
<dbReference type="PANTHER" id="PTHR34145">
    <property type="entry name" value="OS02G0105600 PROTEIN"/>
    <property type="match status" value="1"/>
</dbReference>
<dbReference type="SUPFAM" id="SSF81383">
    <property type="entry name" value="F-box domain"/>
    <property type="match status" value="1"/>
</dbReference>
<dbReference type="Proteomes" id="UP000594261">
    <property type="component" value="Chromosome 5"/>
</dbReference>
<dbReference type="EnsemblPlants" id="QL05p033764:mrna">
    <property type="protein sequence ID" value="QL05p033764:mrna"/>
    <property type="gene ID" value="QL05p033764"/>
</dbReference>
<reference evidence="2" key="2">
    <citation type="submission" date="2021-01" db="UniProtKB">
        <authorList>
            <consortium name="EnsemblPlants"/>
        </authorList>
    </citation>
    <scope>IDENTIFICATION</scope>
</reference>
<dbReference type="SMART" id="SM00256">
    <property type="entry name" value="FBOX"/>
    <property type="match status" value="1"/>
</dbReference>
<dbReference type="AlphaFoldDB" id="A0A7N2LN65"/>
<dbReference type="SUPFAM" id="SSF52047">
    <property type="entry name" value="RNI-like"/>
    <property type="match status" value="1"/>
</dbReference>
<dbReference type="InterPro" id="IPR055357">
    <property type="entry name" value="LRR_At1g61320_AtMIF1"/>
</dbReference>
<proteinExistence type="predicted"/>
<dbReference type="CDD" id="cd22160">
    <property type="entry name" value="F-box_AtFBL13-like"/>
    <property type="match status" value="1"/>
</dbReference>
<dbReference type="OMA" id="HTWTSAN"/>
<dbReference type="InterPro" id="IPR001810">
    <property type="entry name" value="F-box_dom"/>
</dbReference>
<sequence length="533" mass="61781">MMDEKIDVVDRTSDLPEFILHHILSFLPRKEATKICLLSKKWNCVWSSFPILDFDQALGKGNIMPDTSLDNKKRVEKFMNNVDTSLSRFHDHNLKMQKFELHMTLVDFKLASLVDKWIELAFEHDAREIGFQVRTEVNSWYTFPRTIFVAKSTNGCKLEQPCTWSAVKFYSLQKLVLGYLCVSEEIIQDIIRCCPFITDFLIVGCHGLKNLEISKLSKLCKVEVTPLEQEVENIKVEAANLQHFSFNYSRERQCLLDITACQNLKELYLTDLRITDQNLHFNISRFPHLETLEVSGCIMLERVKISAQRLRMLTFETCEKLLELEIDSPNLSSFKYFSLENVFPMIFPKNAPCPFELTFVLYNIVDTLWFLKLREFLAMSNQRKVLKLIVICEEVTFNLEDLRGITLPPSFELELMMLEVRMSALSIDCGSLIDGLLWSCRPKQLSLPTGLESGKKCIKVLCEDILDKEDRDFSCCWRHHFKGAKIKSIAGIEGEKLLDCKTLLDTLPTLVKGQEIQFRLDWNTICMEGCIRI</sequence>
<dbReference type="PANTHER" id="PTHR34145:SF28">
    <property type="entry name" value="F-BOX DOMAIN-CONTAINING PROTEIN"/>
    <property type="match status" value="1"/>
</dbReference>
<evidence type="ECO:0000259" key="1">
    <source>
        <dbReference type="SMART" id="SM00256"/>
    </source>
</evidence>
<protein>
    <recommendedName>
        <fullName evidence="1">F-box domain-containing protein</fullName>
    </recommendedName>
</protein>